<accession>A0A0D2JDL5</accession>
<evidence type="ECO:0000313" key="3">
    <source>
        <dbReference type="EMBL" id="KIX85081.1"/>
    </source>
</evidence>
<name>A0A0D2JDL5_9BACT</name>
<comment type="caution">
    <text evidence="3">The sequence shown here is derived from an EMBL/GenBank/DDBJ whole genome shotgun (WGS) entry which is preliminary data.</text>
</comment>
<dbReference type="AlphaFoldDB" id="A0A0D2JDL5"/>
<proteinExistence type="predicted"/>
<evidence type="ECO:0000313" key="4">
    <source>
        <dbReference type="Proteomes" id="UP000032214"/>
    </source>
</evidence>
<feature type="region of interest" description="Disordered" evidence="1">
    <location>
        <begin position="129"/>
        <end position="180"/>
    </location>
</feature>
<reference evidence="3 4" key="1">
    <citation type="journal article" date="2013" name="Proc. Natl. Acad. Sci. U.S.A.">
        <title>Candidate phylum TM6 genome recovered from a hospital sink biofilm provides genomic insights into this uncultivated phylum.</title>
        <authorList>
            <person name="McLean J.S."/>
            <person name="Lombardo M.J."/>
            <person name="Badger J.H."/>
            <person name="Edlund A."/>
            <person name="Novotny M."/>
            <person name="Yee-Greenbaum J."/>
            <person name="Vyahhi N."/>
            <person name="Hall A.P."/>
            <person name="Yang Y."/>
            <person name="Dupont C.L."/>
            <person name="Ziegler M.G."/>
            <person name="Chitsaz H."/>
            <person name="Allen A.E."/>
            <person name="Yooseph S."/>
            <person name="Tesler G."/>
            <person name="Pevzner P.A."/>
            <person name="Friedman R.M."/>
            <person name="Nealson K.H."/>
            <person name="Venter J.C."/>
            <person name="Lasken R.S."/>
        </authorList>
    </citation>
    <scope>NUCLEOTIDE SEQUENCE [LARGE SCALE GENOMIC DNA]</scope>
    <source>
        <strain evidence="3 4">TM6SC1</strain>
    </source>
</reference>
<feature type="compositionally biased region" description="Polar residues" evidence="1">
    <location>
        <begin position="157"/>
        <end position="180"/>
    </location>
</feature>
<evidence type="ECO:0000256" key="2">
    <source>
        <dbReference type="SAM" id="SignalP"/>
    </source>
</evidence>
<gene>
    <name evidence="3" type="ORF">J120_04070</name>
</gene>
<dbReference type="PROSITE" id="PS51257">
    <property type="entry name" value="PROKAR_LIPOPROTEIN"/>
    <property type="match status" value="1"/>
</dbReference>
<feature type="chain" id="PRO_5002255979" evidence="2">
    <location>
        <begin position="22"/>
        <end position="180"/>
    </location>
</feature>
<protein>
    <submittedName>
        <fullName evidence="3">Uncharacterized protein</fullName>
    </submittedName>
</protein>
<keyword evidence="4" id="KW-1185">Reference proteome</keyword>
<feature type="compositionally biased region" description="Low complexity" evidence="1">
    <location>
        <begin position="139"/>
        <end position="156"/>
    </location>
</feature>
<dbReference type="Proteomes" id="UP000032214">
    <property type="component" value="Unassembled WGS sequence"/>
</dbReference>
<dbReference type="EMBL" id="ARQD01000003">
    <property type="protein sequence ID" value="KIX85081.1"/>
    <property type="molecule type" value="Genomic_DNA"/>
</dbReference>
<sequence length="180" mass="20083">MTHKVKVVSLWMLMSACAVQAYMPLSYRCSSKNDLPAGTHGDFIFKEGNRICVIQLNDREVAKLSAQVAQLQKEGIDSIDATIANDLYRDEDKKGMRELAHLVLDLMNDDTFKGSIKVSYLLEQFKKHAPQSTAQTPMTAQQRSSSSRPARPTAQSKQRSSLRQARSSVQNPRARTGIAQ</sequence>
<organism evidence="3 4">
    <name type="scientific">candidate division TM6 bacterium JCVI TM6SC1</name>
    <dbReference type="NCBI Taxonomy" id="1306947"/>
    <lineage>
        <taxon>Bacteria</taxon>
        <taxon>Candidatus Babelota</taxon>
        <taxon>Vermiphilus</taxon>
    </lineage>
</organism>
<feature type="signal peptide" evidence="2">
    <location>
        <begin position="1"/>
        <end position="21"/>
    </location>
</feature>
<keyword evidence="2" id="KW-0732">Signal</keyword>
<evidence type="ECO:0000256" key="1">
    <source>
        <dbReference type="SAM" id="MobiDB-lite"/>
    </source>
</evidence>